<evidence type="ECO:0000313" key="1">
    <source>
        <dbReference type="EMBL" id="OWK42104.1"/>
    </source>
</evidence>
<keyword evidence="2" id="KW-1185">Reference proteome</keyword>
<proteinExistence type="predicted"/>
<organism evidence="1 2">
    <name type="scientific">Fimbriiglobus ruber</name>
    <dbReference type="NCBI Taxonomy" id="1908690"/>
    <lineage>
        <taxon>Bacteria</taxon>
        <taxon>Pseudomonadati</taxon>
        <taxon>Planctomycetota</taxon>
        <taxon>Planctomycetia</taxon>
        <taxon>Gemmatales</taxon>
        <taxon>Gemmataceae</taxon>
        <taxon>Fimbriiglobus</taxon>
    </lineage>
</organism>
<sequence>MVAATETDLSQRKMMAMSEWAAVLVRDSHDVLERMDTRLTLAEAKIALVREVIAHRHENHE</sequence>
<evidence type="ECO:0000313" key="2">
    <source>
        <dbReference type="Proteomes" id="UP000214646"/>
    </source>
</evidence>
<dbReference type="Proteomes" id="UP000214646">
    <property type="component" value="Unassembled WGS sequence"/>
</dbReference>
<accession>A0A225DR43</accession>
<gene>
    <name evidence="1" type="ORF">FRUB_04182</name>
</gene>
<dbReference type="AlphaFoldDB" id="A0A225DR43"/>
<protein>
    <submittedName>
        <fullName evidence="1">Uncharacterized protein</fullName>
    </submittedName>
</protein>
<comment type="caution">
    <text evidence="1">The sequence shown here is derived from an EMBL/GenBank/DDBJ whole genome shotgun (WGS) entry which is preliminary data.</text>
</comment>
<reference evidence="2" key="1">
    <citation type="submission" date="2017-06" db="EMBL/GenBank/DDBJ databases">
        <title>Genome analysis of Fimbriiglobus ruber SP5, the first member of the order Planctomycetales with confirmed chitinolytic capability.</title>
        <authorList>
            <person name="Ravin N.V."/>
            <person name="Rakitin A.L."/>
            <person name="Ivanova A.A."/>
            <person name="Beletsky A.V."/>
            <person name="Kulichevskaya I.S."/>
            <person name="Mardanov A.V."/>
            <person name="Dedysh S.N."/>
        </authorList>
    </citation>
    <scope>NUCLEOTIDE SEQUENCE [LARGE SCALE GENOMIC DNA]</scope>
    <source>
        <strain evidence="2">SP5</strain>
    </source>
</reference>
<dbReference type="RefSeq" id="WP_088255312.1">
    <property type="nucleotide sequence ID" value="NZ_NIDE01000005.1"/>
</dbReference>
<name>A0A225DR43_9BACT</name>
<dbReference type="EMBL" id="NIDE01000005">
    <property type="protein sequence ID" value="OWK42104.1"/>
    <property type="molecule type" value="Genomic_DNA"/>
</dbReference>